<dbReference type="Proteomes" id="UP000054823">
    <property type="component" value="Unassembled WGS sequence"/>
</dbReference>
<sequence length="60" mass="6915">MNFRHLIRMSRWARNPPSETRVKLVFGVILACLALVAIERFIGWPDALTTKPIPRVKISQ</sequence>
<dbReference type="STRING" id="321267.SHM7688_02998"/>
<evidence type="ECO:0000313" key="2">
    <source>
        <dbReference type="Proteomes" id="UP000054823"/>
    </source>
</evidence>
<proteinExistence type="predicted"/>
<gene>
    <name evidence="1" type="ORF">SHM7688_02998</name>
</gene>
<reference evidence="1 2" key="1">
    <citation type="submission" date="2015-09" db="EMBL/GenBank/DDBJ databases">
        <authorList>
            <consortium name="Swine Surveillance"/>
        </authorList>
    </citation>
    <scope>NUCLEOTIDE SEQUENCE [LARGE SCALE GENOMIC DNA]</scope>
    <source>
        <strain evidence="1 2">CECT 7688</strain>
    </source>
</reference>
<keyword evidence="2" id="KW-1185">Reference proteome</keyword>
<dbReference type="OrthoDB" id="7283678at2"/>
<dbReference type="EMBL" id="CYPW01000027">
    <property type="protein sequence ID" value="CUH53544.1"/>
    <property type="molecule type" value="Genomic_DNA"/>
</dbReference>
<protein>
    <submittedName>
        <fullName evidence="1">Uncharacterized protein</fullName>
    </submittedName>
</protein>
<accession>A0A0P1ESP4</accession>
<dbReference type="RefSeq" id="WP_058240694.1">
    <property type="nucleotide sequence ID" value="NZ_CYPW01000027.1"/>
</dbReference>
<dbReference type="AlphaFoldDB" id="A0A0P1ESP4"/>
<name>A0A0P1ESP4_9RHOB</name>
<organism evidence="1 2">
    <name type="scientific">Shimia marina</name>
    <dbReference type="NCBI Taxonomy" id="321267"/>
    <lineage>
        <taxon>Bacteria</taxon>
        <taxon>Pseudomonadati</taxon>
        <taxon>Pseudomonadota</taxon>
        <taxon>Alphaproteobacteria</taxon>
        <taxon>Rhodobacterales</taxon>
        <taxon>Roseobacteraceae</taxon>
    </lineage>
</organism>
<evidence type="ECO:0000313" key="1">
    <source>
        <dbReference type="EMBL" id="CUH53544.1"/>
    </source>
</evidence>